<feature type="region of interest" description="Disordered" evidence="1">
    <location>
        <begin position="49"/>
        <end position="195"/>
    </location>
</feature>
<evidence type="ECO:0000313" key="2">
    <source>
        <dbReference type="EMBL" id="KAL2766170.1"/>
    </source>
</evidence>
<evidence type="ECO:0000256" key="1">
    <source>
        <dbReference type="SAM" id="MobiDB-lite"/>
    </source>
</evidence>
<feature type="non-terminal residue" evidence="2">
    <location>
        <position position="195"/>
    </location>
</feature>
<keyword evidence="3" id="KW-1185">Reference proteome</keyword>
<organism evidence="2 3">
    <name type="scientific">Daubentonia madagascariensis</name>
    <name type="common">Aye-aye</name>
    <name type="synonym">Sciurus madagascariensis</name>
    <dbReference type="NCBI Taxonomy" id="31869"/>
    <lineage>
        <taxon>Eukaryota</taxon>
        <taxon>Metazoa</taxon>
        <taxon>Chordata</taxon>
        <taxon>Craniata</taxon>
        <taxon>Vertebrata</taxon>
        <taxon>Euteleostomi</taxon>
        <taxon>Mammalia</taxon>
        <taxon>Eutheria</taxon>
        <taxon>Euarchontoglires</taxon>
        <taxon>Primates</taxon>
        <taxon>Strepsirrhini</taxon>
        <taxon>Chiromyiformes</taxon>
        <taxon>Daubentoniidae</taxon>
        <taxon>Daubentonia</taxon>
    </lineage>
</organism>
<feature type="compositionally biased region" description="Basic residues" evidence="1">
    <location>
        <begin position="68"/>
        <end position="77"/>
    </location>
</feature>
<comment type="caution">
    <text evidence="2">The sequence shown here is derived from an EMBL/GenBank/DDBJ whole genome shotgun (WGS) entry which is preliminary data.</text>
</comment>
<gene>
    <name evidence="2" type="ORF">WCI35_028147</name>
</gene>
<dbReference type="Proteomes" id="UP001610411">
    <property type="component" value="Unassembled WGS sequence"/>
</dbReference>
<feature type="region of interest" description="Disordered" evidence="1">
    <location>
        <begin position="1"/>
        <end position="30"/>
    </location>
</feature>
<protein>
    <submittedName>
        <fullName evidence="2">Apoptosis-associated speck-like protein containing a CARD isoform a</fullName>
    </submittedName>
</protein>
<dbReference type="AlphaFoldDB" id="A0ABD2DHF9"/>
<feature type="compositionally biased region" description="Polar residues" evidence="1">
    <location>
        <begin position="93"/>
        <end position="110"/>
    </location>
</feature>
<reference evidence="2 3" key="1">
    <citation type="journal article" date="2024" name="G3 (Bethesda)">
        <title>A hybrid genome assembly of the endangered aye-aye (Daubentonia madagascariensis).</title>
        <authorList>
            <person name="Versoza C.J."/>
            <person name="Pfeifer S.P."/>
        </authorList>
    </citation>
    <scope>NUCLEOTIDE SEQUENCE [LARGE SCALE GENOMIC DNA]</scope>
    <source>
        <strain evidence="2">6821</strain>
    </source>
</reference>
<name>A0ABD2DHF9_DAUMA</name>
<sequence length="195" mass="20029">GVRARRHPGGAGEPDPRRAQEVQAEAAVSTAAGWLRTHPAWLAVAHGRRGPHRQAGQLLPGGVWSRAHGGRASRHGHAGNGRATAGGDAQGPWSCTSWDQGPSSDSSKASTALCGPAPGSTDHTGYRRRWGAGRSVREGPDRGAVPGSAGRDHQSNEDEEALQLCSSLEPDLQGLAPPGPKGDPALPGGRPGVEL</sequence>
<feature type="non-terminal residue" evidence="2">
    <location>
        <position position="1"/>
    </location>
</feature>
<dbReference type="EMBL" id="JBFSEQ010000011">
    <property type="protein sequence ID" value="KAL2766170.1"/>
    <property type="molecule type" value="Genomic_DNA"/>
</dbReference>
<proteinExistence type="predicted"/>
<accession>A0ABD2DHF9</accession>
<evidence type="ECO:0000313" key="3">
    <source>
        <dbReference type="Proteomes" id="UP001610411"/>
    </source>
</evidence>